<name>A0A9D4JKA6_DREPO</name>
<protein>
    <submittedName>
        <fullName evidence="1">Uncharacterized protein</fullName>
    </submittedName>
</protein>
<evidence type="ECO:0000313" key="1">
    <source>
        <dbReference type="EMBL" id="KAH3811923.1"/>
    </source>
</evidence>
<reference evidence="1" key="2">
    <citation type="submission" date="2020-11" db="EMBL/GenBank/DDBJ databases">
        <authorList>
            <person name="McCartney M.A."/>
            <person name="Auch B."/>
            <person name="Kono T."/>
            <person name="Mallez S."/>
            <person name="Becker A."/>
            <person name="Gohl D.M."/>
            <person name="Silverstein K.A.T."/>
            <person name="Koren S."/>
            <person name="Bechman K.B."/>
            <person name="Herman A."/>
            <person name="Abrahante J.E."/>
            <person name="Garbe J."/>
        </authorList>
    </citation>
    <scope>NUCLEOTIDE SEQUENCE</scope>
    <source>
        <strain evidence="1">Duluth1</strain>
        <tissue evidence="1">Whole animal</tissue>
    </source>
</reference>
<evidence type="ECO:0000313" key="2">
    <source>
        <dbReference type="Proteomes" id="UP000828390"/>
    </source>
</evidence>
<keyword evidence="2" id="KW-1185">Reference proteome</keyword>
<dbReference type="Proteomes" id="UP000828390">
    <property type="component" value="Unassembled WGS sequence"/>
</dbReference>
<dbReference type="InterPro" id="IPR032675">
    <property type="entry name" value="LRR_dom_sf"/>
</dbReference>
<organism evidence="1 2">
    <name type="scientific">Dreissena polymorpha</name>
    <name type="common">Zebra mussel</name>
    <name type="synonym">Mytilus polymorpha</name>
    <dbReference type="NCBI Taxonomy" id="45954"/>
    <lineage>
        <taxon>Eukaryota</taxon>
        <taxon>Metazoa</taxon>
        <taxon>Spiralia</taxon>
        <taxon>Lophotrochozoa</taxon>
        <taxon>Mollusca</taxon>
        <taxon>Bivalvia</taxon>
        <taxon>Autobranchia</taxon>
        <taxon>Heteroconchia</taxon>
        <taxon>Euheterodonta</taxon>
        <taxon>Imparidentia</taxon>
        <taxon>Neoheterodontei</taxon>
        <taxon>Myida</taxon>
        <taxon>Dreissenoidea</taxon>
        <taxon>Dreissenidae</taxon>
        <taxon>Dreissena</taxon>
    </lineage>
</organism>
<dbReference type="SUPFAM" id="SSF52058">
    <property type="entry name" value="L domain-like"/>
    <property type="match status" value="1"/>
</dbReference>
<dbReference type="AlphaFoldDB" id="A0A9D4JKA6"/>
<gene>
    <name evidence="1" type="ORF">DPMN_140340</name>
</gene>
<accession>A0A9D4JKA6</accession>
<dbReference type="EMBL" id="JAIWYP010000006">
    <property type="protein sequence ID" value="KAH3811923.1"/>
    <property type="molecule type" value="Genomic_DNA"/>
</dbReference>
<reference evidence="1" key="1">
    <citation type="journal article" date="2019" name="bioRxiv">
        <title>The Genome of the Zebra Mussel, Dreissena polymorpha: A Resource for Invasive Species Research.</title>
        <authorList>
            <person name="McCartney M.A."/>
            <person name="Auch B."/>
            <person name="Kono T."/>
            <person name="Mallez S."/>
            <person name="Zhang Y."/>
            <person name="Obille A."/>
            <person name="Becker A."/>
            <person name="Abrahante J.E."/>
            <person name="Garbe J."/>
            <person name="Badalamenti J.P."/>
            <person name="Herman A."/>
            <person name="Mangelson H."/>
            <person name="Liachko I."/>
            <person name="Sullivan S."/>
            <person name="Sone E.D."/>
            <person name="Koren S."/>
            <person name="Silverstein K.A.T."/>
            <person name="Beckman K.B."/>
            <person name="Gohl D.M."/>
        </authorList>
    </citation>
    <scope>NUCLEOTIDE SEQUENCE</scope>
    <source>
        <strain evidence="1">Duluth1</strain>
        <tissue evidence="1">Whole animal</tissue>
    </source>
</reference>
<proteinExistence type="predicted"/>
<sequence length="60" mass="6448">MELDVSCNEISQLPVQIGDLKSLKSLNVRRNLLQELPVGEFGSCQSVGCNIVLNCLSVSG</sequence>
<comment type="caution">
    <text evidence="1">The sequence shown here is derived from an EMBL/GenBank/DDBJ whole genome shotgun (WGS) entry which is preliminary data.</text>
</comment>
<dbReference type="Gene3D" id="3.80.10.10">
    <property type="entry name" value="Ribonuclease Inhibitor"/>
    <property type="match status" value="1"/>
</dbReference>